<name>A0AAD5FFG1_SILAS</name>
<feature type="compositionally biased region" description="Basic and acidic residues" evidence="1">
    <location>
        <begin position="48"/>
        <end position="60"/>
    </location>
</feature>
<dbReference type="EMBL" id="MU559653">
    <property type="protein sequence ID" value="KAI5613978.1"/>
    <property type="molecule type" value="Genomic_DNA"/>
</dbReference>
<proteinExistence type="predicted"/>
<dbReference type="AlphaFoldDB" id="A0AAD5FFG1"/>
<keyword evidence="3" id="KW-1185">Reference proteome</keyword>
<feature type="compositionally biased region" description="Basic and acidic residues" evidence="1">
    <location>
        <begin position="112"/>
        <end position="123"/>
    </location>
</feature>
<protein>
    <submittedName>
        <fullName evidence="2">Uncharacterized protein</fullName>
    </submittedName>
</protein>
<dbReference type="Proteomes" id="UP001205998">
    <property type="component" value="Unassembled WGS sequence"/>
</dbReference>
<reference evidence="2" key="1">
    <citation type="submission" date="2018-07" db="EMBL/GenBank/DDBJ databases">
        <title>Comparative genomics of catfishes provides insights into carnivory and benthic adaptation.</title>
        <authorList>
            <person name="Zhang Y."/>
            <person name="Wang D."/>
            <person name="Peng Z."/>
            <person name="Zheng S."/>
            <person name="Shao F."/>
            <person name="Tao W."/>
        </authorList>
    </citation>
    <scope>NUCLEOTIDE SEQUENCE</scope>
    <source>
        <strain evidence="2">Chongqing</strain>
    </source>
</reference>
<evidence type="ECO:0000256" key="1">
    <source>
        <dbReference type="SAM" id="MobiDB-lite"/>
    </source>
</evidence>
<comment type="caution">
    <text evidence="2">The sequence shown here is derived from an EMBL/GenBank/DDBJ whole genome shotgun (WGS) entry which is preliminary data.</text>
</comment>
<organism evidence="2 3">
    <name type="scientific">Silurus asotus</name>
    <name type="common">Amur catfish</name>
    <name type="synonym">Parasilurus asotus</name>
    <dbReference type="NCBI Taxonomy" id="30991"/>
    <lineage>
        <taxon>Eukaryota</taxon>
        <taxon>Metazoa</taxon>
        <taxon>Chordata</taxon>
        <taxon>Craniata</taxon>
        <taxon>Vertebrata</taxon>
        <taxon>Euteleostomi</taxon>
        <taxon>Actinopterygii</taxon>
        <taxon>Neopterygii</taxon>
        <taxon>Teleostei</taxon>
        <taxon>Ostariophysi</taxon>
        <taxon>Siluriformes</taxon>
        <taxon>Siluridae</taxon>
        <taxon>Silurus</taxon>
    </lineage>
</organism>
<feature type="compositionally biased region" description="Basic and acidic residues" evidence="1">
    <location>
        <begin position="73"/>
        <end position="90"/>
    </location>
</feature>
<feature type="region of interest" description="Disordered" evidence="1">
    <location>
        <begin position="1"/>
        <end position="21"/>
    </location>
</feature>
<gene>
    <name evidence="2" type="ORF">C0J50_3699</name>
</gene>
<evidence type="ECO:0000313" key="3">
    <source>
        <dbReference type="Proteomes" id="UP001205998"/>
    </source>
</evidence>
<feature type="region of interest" description="Disordered" evidence="1">
    <location>
        <begin position="39"/>
        <end position="123"/>
    </location>
</feature>
<feature type="compositionally biased region" description="Acidic residues" evidence="1">
    <location>
        <begin position="100"/>
        <end position="111"/>
    </location>
</feature>
<evidence type="ECO:0000313" key="2">
    <source>
        <dbReference type="EMBL" id="KAI5613978.1"/>
    </source>
</evidence>
<feature type="compositionally biased region" description="Basic residues" evidence="1">
    <location>
        <begin position="61"/>
        <end position="70"/>
    </location>
</feature>
<sequence>MRITNQNFIADRSRPGLPTTATGIVNRVPVKIGLLLAEGGEGEEEDVYRDSRERSSGGEWRRRRGGRRLQRQQGKEQWRRVKEKERRKTSTETAGKGAVEESEGEGEEEDVYRDSRERSSGGE</sequence>
<accession>A0AAD5FFG1</accession>